<feature type="region of interest" description="Disordered" evidence="1">
    <location>
        <begin position="43"/>
        <end position="80"/>
    </location>
</feature>
<evidence type="ECO:0000313" key="2">
    <source>
        <dbReference type="EMBL" id="GAJ10021.1"/>
    </source>
</evidence>
<name>X1VA48_9ZZZZ</name>
<comment type="caution">
    <text evidence="2">The sequence shown here is derived from an EMBL/GenBank/DDBJ whole genome shotgun (WGS) entry which is preliminary data.</text>
</comment>
<organism evidence="2">
    <name type="scientific">marine sediment metagenome</name>
    <dbReference type="NCBI Taxonomy" id="412755"/>
    <lineage>
        <taxon>unclassified sequences</taxon>
        <taxon>metagenomes</taxon>
        <taxon>ecological metagenomes</taxon>
    </lineage>
</organism>
<gene>
    <name evidence="2" type="ORF">S12H4_41881</name>
</gene>
<reference evidence="2" key="1">
    <citation type="journal article" date="2014" name="Front. Microbiol.">
        <title>High frequency of phylogenetically diverse reductive dehalogenase-homologous genes in deep subseafloor sedimentary metagenomes.</title>
        <authorList>
            <person name="Kawai M."/>
            <person name="Futagami T."/>
            <person name="Toyoda A."/>
            <person name="Takaki Y."/>
            <person name="Nishi S."/>
            <person name="Hori S."/>
            <person name="Arai W."/>
            <person name="Tsubouchi T."/>
            <person name="Morono Y."/>
            <person name="Uchiyama I."/>
            <person name="Ito T."/>
            <person name="Fujiyama A."/>
            <person name="Inagaki F."/>
            <person name="Takami H."/>
        </authorList>
    </citation>
    <scope>NUCLEOTIDE SEQUENCE</scope>
    <source>
        <strain evidence="2">Expedition CK06-06</strain>
    </source>
</reference>
<dbReference type="EMBL" id="BARW01025569">
    <property type="protein sequence ID" value="GAJ10021.1"/>
    <property type="molecule type" value="Genomic_DNA"/>
</dbReference>
<evidence type="ECO:0000256" key="1">
    <source>
        <dbReference type="SAM" id="MobiDB-lite"/>
    </source>
</evidence>
<dbReference type="AlphaFoldDB" id="X1VA48"/>
<proteinExistence type="predicted"/>
<sequence>MVFQSTLYIINYQGYMLLYRAGVQCWDKLRELAADAKRKLSPVAREVKKSEPEGEGMSLANHRKKHPEIKLPWNGKENYE</sequence>
<accession>X1VA48</accession>
<protein>
    <submittedName>
        <fullName evidence="2">Uncharacterized protein</fullName>
    </submittedName>
</protein>